<proteinExistence type="predicted"/>
<dbReference type="EMBL" id="SRLO01000122">
    <property type="protein sequence ID" value="TNN73731.1"/>
    <property type="molecule type" value="Genomic_DNA"/>
</dbReference>
<evidence type="ECO:0000313" key="2">
    <source>
        <dbReference type="EMBL" id="TNN73731.1"/>
    </source>
</evidence>
<dbReference type="AlphaFoldDB" id="A0A4Z2I7H3"/>
<sequence>MGKRKRRMRTRRPSRVWTSRRRSRRRRVRAPRRSCRWRRSCSKRRRRRRRRRRSRRRSCSKRRRRRGTFQVSEVRLKQRAAGRRWREWRSLIPEVRAHSTLKKLMPLSKSVSRASWAETTTARTW</sequence>
<gene>
    <name evidence="2" type="ORF">EYF80_016111</name>
</gene>
<name>A0A4Z2I7H3_9TELE</name>
<evidence type="ECO:0000313" key="3">
    <source>
        <dbReference type="Proteomes" id="UP000314294"/>
    </source>
</evidence>
<organism evidence="2 3">
    <name type="scientific">Liparis tanakae</name>
    <name type="common">Tanaka's snailfish</name>
    <dbReference type="NCBI Taxonomy" id="230148"/>
    <lineage>
        <taxon>Eukaryota</taxon>
        <taxon>Metazoa</taxon>
        <taxon>Chordata</taxon>
        <taxon>Craniata</taxon>
        <taxon>Vertebrata</taxon>
        <taxon>Euteleostomi</taxon>
        <taxon>Actinopterygii</taxon>
        <taxon>Neopterygii</taxon>
        <taxon>Teleostei</taxon>
        <taxon>Neoteleostei</taxon>
        <taxon>Acanthomorphata</taxon>
        <taxon>Eupercaria</taxon>
        <taxon>Perciformes</taxon>
        <taxon>Cottioidei</taxon>
        <taxon>Cottales</taxon>
        <taxon>Liparidae</taxon>
        <taxon>Liparis</taxon>
    </lineage>
</organism>
<protein>
    <submittedName>
        <fullName evidence="2">Uncharacterized protein</fullName>
    </submittedName>
</protein>
<feature type="region of interest" description="Disordered" evidence="1">
    <location>
        <begin position="1"/>
        <end position="71"/>
    </location>
</feature>
<feature type="compositionally biased region" description="Basic residues" evidence="1">
    <location>
        <begin position="1"/>
        <end position="67"/>
    </location>
</feature>
<dbReference type="Proteomes" id="UP000314294">
    <property type="component" value="Unassembled WGS sequence"/>
</dbReference>
<accession>A0A4Z2I7H3</accession>
<comment type="caution">
    <text evidence="2">The sequence shown here is derived from an EMBL/GenBank/DDBJ whole genome shotgun (WGS) entry which is preliminary data.</text>
</comment>
<evidence type="ECO:0000256" key="1">
    <source>
        <dbReference type="SAM" id="MobiDB-lite"/>
    </source>
</evidence>
<keyword evidence="3" id="KW-1185">Reference proteome</keyword>
<reference evidence="2 3" key="1">
    <citation type="submission" date="2019-03" db="EMBL/GenBank/DDBJ databases">
        <title>First draft genome of Liparis tanakae, snailfish: a comprehensive survey of snailfish specific genes.</title>
        <authorList>
            <person name="Kim W."/>
            <person name="Song I."/>
            <person name="Jeong J.-H."/>
            <person name="Kim D."/>
            <person name="Kim S."/>
            <person name="Ryu S."/>
            <person name="Song J.Y."/>
            <person name="Lee S.K."/>
        </authorList>
    </citation>
    <scope>NUCLEOTIDE SEQUENCE [LARGE SCALE GENOMIC DNA]</scope>
    <source>
        <tissue evidence="2">Muscle</tissue>
    </source>
</reference>